<evidence type="ECO:0000256" key="2">
    <source>
        <dbReference type="ARBA" id="ARBA00023125"/>
    </source>
</evidence>
<protein>
    <submittedName>
        <fullName evidence="5">GntR family transcriptional regulator</fullName>
    </submittedName>
</protein>
<evidence type="ECO:0000313" key="5">
    <source>
        <dbReference type="EMBL" id="PLK28990.1"/>
    </source>
</evidence>
<dbReference type="Gene3D" id="1.10.10.10">
    <property type="entry name" value="Winged helix-like DNA-binding domain superfamily/Winged helix DNA-binding domain"/>
    <property type="match status" value="1"/>
</dbReference>
<gene>
    <name evidence="5" type="ORF">CGS50_010760</name>
</gene>
<dbReference type="AlphaFoldDB" id="A0A2J4JMB1"/>
<dbReference type="InterPro" id="IPR036388">
    <property type="entry name" value="WH-like_DNA-bd_sf"/>
</dbReference>
<evidence type="ECO:0000256" key="1">
    <source>
        <dbReference type="ARBA" id="ARBA00023015"/>
    </source>
</evidence>
<dbReference type="Proteomes" id="UP000221015">
    <property type="component" value="Unassembled WGS sequence"/>
</dbReference>
<proteinExistence type="predicted"/>
<organism evidence="5 6">
    <name type="scientific">Faecalibacterium prausnitzii</name>
    <dbReference type="NCBI Taxonomy" id="853"/>
    <lineage>
        <taxon>Bacteria</taxon>
        <taxon>Bacillati</taxon>
        <taxon>Bacillota</taxon>
        <taxon>Clostridia</taxon>
        <taxon>Eubacteriales</taxon>
        <taxon>Oscillospiraceae</taxon>
        <taxon>Faecalibacterium</taxon>
    </lineage>
</organism>
<reference evidence="5 6" key="1">
    <citation type="journal article" date="2017" name="Front. Microbiol.">
        <title>New Insights into the Diversity of the Genus Faecalibacterium.</title>
        <authorList>
            <person name="Benevides L."/>
            <person name="Burman S."/>
            <person name="Martin R."/>
            <person name="Robert V."/>
            <person name="Thomas M."/>
            <person name="Miquel S."/>
            <person name="Chain F."/>
            <person name="Sokol H."/>
            <person name="Bermudez-Humaran L.G."/>
            <person name="Morrison M."/>
            <person name="Langella P."/>
            <person name="Azevedo V.A."/>
            <person name="Chatel J.M."/>
            <person name="Soares S."/>
        </authorList>
    </citation>
    <scope>NUCLEOTIDE SEQUENCE [LARGE SCALE GENOMIC DNA]</scope>
    <source>
        <strain evidence="5 6">CNCM I 4542</strain>
    </source>
</reference>
<name>A0A2J4JMB1_9FIRM</name>
<keyword evidence="2" id="KW-0238">DNA-binding</keyword>
<dbReference type="PANTHER" id="PTHR43537">
    <property type="entry name" value="TRANSCRIPTIONAL REGULATOR, GNTR FAMILY"/>
    <property type="match status" value="1"/>
</dbReference>
<evidence type="ECO:0000259" key="4">
    <source>
        <dbReference type="PROSITE" id="PS50949"/>
    </source>
</evidence>
<dbReference type="CDD" id="cd07377">
    <property type="entry name" value="WHTH_GntR"/>
    <property type="match status" value="1"/>
</dbReference>
<sequence>MRMISDVCGAVRPAVKLRQAKKGTAMREEKASALPLLLDVRRMDENNRAYAYRMLRKNIMTLQLQPGCQLSEAELCEQLAMSRTPVHEALMMLKSEWLVDVLPQRGSIVSKISVPYLNEGFAMRRILEPALLRGLAGKLTREQLNEFQELLNRQNEDLYLDQDAADDFFISLDNDFHRLLYHDSGYDRIWEAMHNVTSHMDRVRYLDSALCRGNIASVQKEHEQIFGYLRDGLPLDVDVEALFEHHLGMYRENFQKILERFPDFFVRT</sequence>
<dbReference type="InterPro" id="IPR011711">
    <property type="entry name" value="GntR_C"/>
</dbReference>
<dbReference type="InterPro" id="IPR008920">
    <property type="entry name" value="TF_FadR/GntR_C"/>
</dbReference>
<dbReference type="Pfam" id="PF00392">
    <property type="entry name" value="GntR"/>
    <property type="match status" value="1"/>
</dbReference>
<dbReference type="InterPro" id="IPR036390">
    <property type="entry name" value="WH_DNA-bd_sf"/>
</dbReference>
<feature type="domain" description="HTH gntR-type" evidence="4">
    <location>
        <begin position="45"/>
        <end position="112"/>
    </location>
</feature>
<evidence type="ECO:0000256" key="3">
    <source>
        <dbReference type="ARBA" id="ARBA00023163"/>
    </source>
</evidence>
<dbReference type="PROSITE" id="PS50949">
    <property type="entry name" value="HTH_GNTR"/>
    <property type="match status" value="1"/>
</dbReference>
<accession>A0A2J4JMB1</accession>
<dbReference type="SUPFAM" id="SSF48008">
    <property type="entry name" value="GntR ligand-binding domain-like"/>
    <property type="match status" value="1"/>
</dbReference>
<keyword evidence="3" id="KW-0804">Transcription</keyword>
<dbReference type="SMART" id="SM00345">
    <property type="entry name" value="HTH_GNTR"/>
    <property type="match status" value="1"/>
</dbReference>
<dbReference type="PANTHER" id="PTHR43537:SF51">
    <property type="entry name" value="HTH-TYPE TRANSCRIPTIONAL REGULATOR LGOR-RELATED"/>
    <property type="match status" value="1"/>
</dbReference>
<keyword evidence="1" id="KW-0805">Transcription regulation</keyword>
<dbReference type="Gene3D" id="1.20.120.530">
    <property type="entry name" value="GntR ligand-binding domain-like"/>
    <property type="match status" value="1"/>
</dbReference>
<dbReference type="Pfam" id="PF07729">
    <property type="entry name" value="FCD"/>
    <property type="match status" value="1"/>
</dbReference>
<dbReference type="InterPro" id="IPR000524">
    <property type="entry name" value="Tscrpt_reg_HTH_GntR"/>
</dbReference>
<dbReference type="SUPFAM" id="SSF46785">
    <property type="entry name" value="Winged helix' DNA-binding domain"/>
    <property type="match status" value="1"/>
</dbReference>
<comment type="caution">
    <text evidence="5">The sequence shown here is derived from an EMBL/GenBank/DDBJ whole genome shotgun (WGS) entry which is preliminary data.</text>
</comment>
<dbReference type="GO" id="GO:0003700">
    <property type="term" value="F:DNA-binding transcription factor activity"/>
    <property type="evidence" value="ECO:0007669"/>
    <property type="project" value="InterPro"/>
</dbReference>
<dbReference type="EMBL" id="NMTS02000063">
    <property type="protein sequence ID" value="PLK28990.1"/>
    <property type="molecule type" value="Genomic_DNA"/>
</dbReference>
<dbReference type="GO" id="GO:0003677">
    <property type="term" value="F:DNA binding"/>
    <property type="evidence" value="ECO:0007669"/>
    <property type="project" value="UniProtKB-KW"/>
</dbReference>
<evidence type="ECO:0000313" key="6">
    <source>
        <dbReference type="Proteomes" id="UP000221015"/>
    </source>
</evidence>